<dbReference type="RefSeq" id="WP_319984119.1">
    <property type="nucleotide sequence ID" value="NZ_JAXAVV010000005.1"/>
</dbReference>
<dbReference type="EMBL" id="JAXAVV010000005">
    <property type="protein sequence ID" value="MDX8050101.1"/>
    <property type="molecule type" value="Genomic_DNA"/>
</dbReference>
<dbReference type="PANTHER" id="PTHR30055:SF148">
    <property type="entry name" value="TETR-FAMILY TRANSCRIPTIONAL REGULATOR"/>
    <property type="match status" value="1"/>
</dbReference>
<dbReference type="Gene3D" id="1.10.10.60">
    <property type="entry name" value="Homeodomain-like"/>
    <property type="match status" value="1"/>
</dbReference>
<sequence>MLGRTPLDAPERQQEVFAAVLGVLAEVGYARFNMDLVAGRARASKASLYQRWPSKARLITDALKANLPELSQPDEGTFAEDVRQILLAWGEPMPFDTAGIFLGLLEGSRQDADLACLREEHVDRAYTEHLRVAVDRAKARGELPERLDADVLITALISTFVLRSEEQGVIEGIVDGLLRPLIGTFRTKQLVKE</sequence>
<evidence type="ECO:0000256" key="4">
    <source>
        <dbReference type="PROSITE-ProRule" id="PRU00335"/>
    </source>
</evidence>
<dbReference type="InterPro" id="IPR050109">
    <property type="entry name" value="HTH-type_TetR-like_transc_reg"/>
</dbReference>
<comment type="caution">
    <text evidence="6">The sequence shown here is derived from an EMBL/GenBank/DDBJ whole genome shotgun (WGS) entry which is preliminary data.</text>
</comment>
<evidence type="ECO:0000313" key="6">
    <source>
        <dbReference type="EMBL" id="MDX8050101.1"/>
    </source>
</evidence>
<keyword evidence="1" id="KW-0805">Transcription regulation</keyword>
<dbReference type="InterPro" id="IPR011075">
    <property type="entry name" value="TetR_C"/>
</dbReference>
<dbReference type="Pfam" id="PF16859">
    <property type="entry name" value="TetR_C_11"/>
    <property type="match status" value="1"/>
</dbReference>
<dbReference type="InterPro" id="IPR001647">
    <property type="entry name" value="HTH_TetR"/>
</dbReference>
<dbReference type="InterPro" id="IPR036271">
    <property type="entry name" value="Tet_transcr_reg_TetR-rel_C_sf"/>
</dbReference>
<dbReference type="PROSITE" id="PS50977">
    <property type="entry name" value="HTH_TETR_2"/>
    <property type="match status" value="1"/>
</dbReference>
<dbReference type="Proteomes" id="UP001271792">
    <property type="component" value="Unassembled WGS sequence"/>
</dbReference>
<keyword evidence="2 4" id="KW-0238">DNA-binding</keyword>
<feature type="domain" description="HTH tetR-type" evidence="5">
    <location>
        <begin position="10"/>
        <end position="70"/>
    </location>
</feature>
<dbReference type="PANTHER" id="PTHR30055">
    <property type="entry name" value="HTH-TYPE TRANSCRIPTIONAL REGULATOR RUTR"/>
    <property type="match status" value="1"/>
</dbReference>
<proteinExistence type="predicted"/>
<accession>A0ABU4TQK3</accession>
<feature type="DNA-binding region" description="H-T-H motif" evidence="4">
    <location>
        <begin position="33"/>
        <end position="52"/>
    </location>
</feature>
<protein>
    <submittedName>
        <fullName evidence="6">TetR/AcrR family transcriptional regulator</fullName>
    </submittedName>
</protein>
<reference evidence="6 7" key="1">
    <citation type="submission" date="2023-11" db="EMBL/GenBank/DDBJ databases">
        <title>Lentzea sokolovensis, sp. nov., Lentzea kristufkii, sp. nov., and Lentzea miocenensis, sp. nov., rare actinobacteria from Sokolov Coal Basin, Miocene lacustrine sediment, Czech Republic.</title>
        <authorList>
            <person name="Lara A."/>
            <person name="Kotroba L."/>
            <person name="Nouioui I."/>
            <person name="Neumann-Schaal M."/>
            <person name="Mast Y."/>
            <person name="Chronakova A."/>
        </authorList>
    </citation>
    <scope>NUCLEOTIDE SEQUENCE [LARGE SCALE GENOMIC DNA]</scope>
    <source>
        <strain evidence="6 7">BCCO 10_0798</strain>
    </source>
</reference>
<gene>
    <name evidence="6" type="ORF">SK571_11990</name>
</gene>
<dbReference type="Gene3D" id="1.10.357.10">
    <property type="entry name" value="Tetracycline Repressor, domain 2"/>
    <property type="match status" value="1"/>
</dbReference>
<evidence type="ECO:0000259" key="5">
    <source>
        <dbReference type="PROSITE" id="PS50977"/>
    </source>
</evidence>
<organism evidence="6 7">
    <name type="scientific">Lentzea kristufekii</name>
    <dbReference type="NCBI Taxonomy" id="3095430"/>
    <lineage>
        <taxon>Bacteria</taxon>
        <taxon>Bacillati</taxon>
        <taxon>Actinomycetota</taxon>
        <taxon>Actinomycetes</taxon>
        <taxon>Pseudonocardiales</taxon>
        <taxon>Pseudonocardiaceae</taxon>
        <taxon>Lentzea</taxon>
    </lineage>
</organism>
<name>A0ABU4TQK3_9PSEU</name>
<keyword evidence="3" id="KW-0804">Transcription</keyword>
<evidence type="ECO:0000313" key="7">
    <source>
        <dbReference type="Proteomes" id="UP001271792"/>
    </source>
</evidence>
<dbReference type="Pfam" id="PF00440">
    <property type="entry name" value="TetR_N"/>
    <property type="match status" value="1"/>
</dbReference>
<dbReference type="SUPFAM" id="SSF46689">
    <property type="entry name" value="Homeodomain-like"/>
    <property type="match status" value="1"/>
</dbReference>
<dbReference type="SUPFAM" id="SSF48498">
    <property type="entry name" value="Tetracyclin repressor-like, C-terminal domain"/>
    <property type="match status" value="1"/>
</dbReference>
<dbReference type="InterPro" id="IPR009057">
    <property type="entry name" value="Homeodomain-like_sf"/>
</dbReference>
<evidence type="ECO:0000256" key="3">
    <source>
        <dbReference type="ARBA" id="ARBA00023163"/>
    </source>
</evidence>
<evidence type="ECO:0000256" key="1">
    <source>
        <dbReference type="ARBA" id="ARBA00023015"/>
    </source>
</evidence>
<keyword evidence="7" id="KW-1185">Reference proteome</keyword>
<evidence type="ECO:0000256" key="2">
    <source>
        <dbReference type="ARBA" id="ARBA00023125"/>
    </source>
</evidence>